<evidence type="ECO:0000313" key="2">
    <source>
        <dbReference type="EMBL" id="SUA47439.1"/>
    </source>
</evidence>
<sequence length="72" mass="7325">MSGPQPSTGPGPGGIRGSGHRWMMIACCVPILAIAVILVVTGVIPAGFVVVALACLLMMAMMMGGMGRPDRD</sequence>
<name>A0A378X1V9_9NOCA</name>
<gene>
    <name evidence="2" type="ORF">NCTC13184_05980</name>
</gene>
<feature type="transmembrane region" description="Helical" evidence="1">
    <location>
        <begin position="21"/>
        <end position="40"/>
    </location>
</feature>
<dbReference type="Proteomes" id="UP000255082">
    <property type="component" value="Unassembled WGS sequence"/>
</dbReference>
<accession>A0A378X1V9</accession>
<reference evidence="2 3" key="1">
    <citation type="submission" date="2018-06" db="EMBL/GenBank/DDBJ databases">
        <authorList>
            <consortium name="Pathogen Informatics"/>
            <person name="Doyle S."/>
        </authorList>
    </citation>
    <scope>NUCLEOTIDE SEQUENCE [LARGE SCALE GENOMIC DNA]</scope>
    <source>
        <strain evidence="2 3">NCTC13184</strain>
    </source>
</reference>
<evidence type="ECO:0000256" key="1">
    <source>
        <dbReference type="SAM" id="Phobius"/>
    </source>
</evidence>
<feature type="transmembrane region" description="Helical" evidence="1">
    <location>
        <begin position="46"/>
        <end position="66"/>
    </location>
</feature>
<organism evidence="2 3">
    <name type="scientific">Nocardia africana</name>
    <dbReference type="NCBI Taxonomy" id="134964"/>
    <lineage>
        <taxon>Bacteria</taxon>
        <taxon>Bacillati</taxon>
        <taxon>Actinomycetota</taxon>
        <taxon>Actinomycetes</taxon>
        <taxon>Mycobacteriales</taxon>
        <taxon>Nocardiaceae</taxon>
        <taxon>Nocardia</taxon>
    </lineage>
</organism>
<keyword evidence="1" id="KW-0812">Transmembrane</keyword>
<protein>
    <submittedName>
        <fullName evidence="2">Uncharacterized protein</fullName>
    </submittedName>
</protein>
<keyword evidence="1" id="KW-0472">Membrane</keyword>
<evidence type="ECO:0000313" key="3">
    <source>
        <dbReference type="Proteomes" id="UP000255082"/>
    </source>
</evidence>
<dbReference type="AlphaFoldDB" id="A0A378X1V9"/>
<proteinExistence type="predicted"/>
<keyword evidence="1" id="KW-1133">Transmembrane helix</keyword>
<dbReference type="EMBL" id="UGRU01000001">
    <property type="protein sequence ID" value="SUA47439.1"/>
    <property type="molecule type" value="Genomic_DNA"/>
</dbReference>